<dbReference type="PANTHER" id="PTHR43122:SF2">
    <property type="entry name" value="FERREDOXIN SUBUNIT OF PYRUVATE:FLAVODOXIN OXIDOREDUCTASE"/>
    <property type="match status" value="1"/>
</dbReference>
<sequence>MKNVVKINVERCKSCGLCVHTCPKKILKIGDKANSKGFYAVEMTDQSLCIGCAFCGLICPDLALEIYREEKGE</sequence>
<dbReference type="AlphaFoldDB" id="A0A0J1FQB0"/>
<dbReference type="RefSeq" id="WP_047810552.1">
    <property type="nucleotide sequence ID" value="NZ_LDZY01000009.1"/>
</dbReference>
<dbReference type="Pfam" id="PF12838">
    <property type="entry name" value="Fer4_7"/>
    <property type="match status" value="1"/>
</dbReference>
<dbReference type="InterPro" id="IPR017900">
    <property type="entry name" value="4Fe4S_Fe_S_CS"/>
</dbReference>
<dbReference type="GO" id="GO:0046872">
    <property type="term" value="F:metal ion binding"/>
    <property type="evidence" value="ECO:0007669"/>
    <property type="project" value="UniProtKB-KW"/>
</dbReference>
<comment type="caution">
    <text evidence="5">The sequence shown here is derived from an EMBL/GenBank/DDBJ whole genome shotgun (WGS) entry which is preliminary data.</text>
</comment>
<dbReference type="InterPro" id="IPR017896">
    <property type="entry name" value="4Fe4S_Fe-S-bd"/>
</dbReference>
<keyword evidence="3" id="KW-0411">Iron-sulfur</keyword>
<evidence type="ECO:0000313" key="5">
    <source>
        <dbReference type="EMBL" id="KLU65158.1"/>
    </source>
</evidence>
<dbReference type="PROSITE" id="PS51379">
    <property type="entry name" value="4FE4S_FER_2"/>
    <property type="match status" value="2"/>
</dbReference>
<evidence type="ECO:0000256" key="2">
    <source>
        <dbReference type="ARBA" id="ARBA00023004"/>
    </source>
</evidence>
<proteinExistence type="predicted"/>
<protein>
    <submittedName>
        <fullName evidence="5">NAD(P)H-quinone oxidoreductase subunit I, chloroplastic</fullName>
        <ecNumber evidence="5">1.6.5.11</ecNumber>
    </submittedName>
</protein>
<evidence type="ECO:0000256" key="1">
    <source>
        <dbReference type="ARBA" id="ARBA00022723"/>
    </source>
</evidence>
<dbReference type="SUPFAM" id="SSF54862">
    <property type="entry name" value="4Fe-4S ferredoxins"/>
    <property type="match status" value="1"/>
</dbReference>
<organism evidence="5 6">
    <name type="scientific">Desulfosporosinus acididurans</name>
    <dbReference type="NCBI Taxonomy" id="476652"/>
    <lineage>
        <taxon>Bacteria</taxon>
        <taxon>Bacillati</taxon>
        <taxon>Bacillota</taxon>
        <taxon>Clostridia</taxon>
        <taxon>Eubacteriales</taxon>
        <taxon>Desulfitobacteriaceae</taxon>
        <taxon>Desulfosporosinus</taxon>
    </lineage>
</organism>
<dbReference type="STRING" id="476652.DEAC_c27100"/>
<evidence type="ECO:0000256" key="3">
    <source>
        <dbReference type="ARBA" id="ARBA00023014"/>
    </source>
</evidence>
<dbReference type="Gene3D" id="3.30.70.20">
    <property type="match status" value="1"/>
</dbReference>
<accession>A0A0J1FQB0</accession>
<dbReference type="PROSITE" id="PS00198">
    <property type="entry name" value="4FE4S_FER_1"/>
    <property type="match status" value="2"/>
</dbReference>
<reference evidence="5 6" key="1">
    <citation type="submission" date="2015-06" db="EMBL/GenBank/DDBJ databases">
        <title>Draft genome of the moderately acidophilic sulfate reducer Candidatus Desulfosporosinus acididurans strain M1.</title>
        <authorList>
            <person name="Poehlein A."/>
            <person name="Petzsch P."/>
            <person name="Johnson B.D."/>
            <person name="Schloemann M."/>
            <person name="Daniel R."/>
            <person name="Muehling M."/>
        </authorList>
    </citation>
    <scope>NUCLEOTIDE SEQUENCE [LARGE SCALE GENOMIC DNA]</scope>
    <source>
        <strain evidence="5 6">M1</strain>
    </source>
</reference>
<dbReference type="PANTHER" id="PTHR43122">
    <property type="entry name" value="FERREDOXIN SUBUNIT OF PYRUVATE:FLAVODOXIN OXIDOREDUCTASE-RELATED"/>
    <property type="match status" value="1"/>
</dbReference>
<feature type="domain" description="4Fe-4S ferredoxin-type" evidence="4">
    <location>
        <begin position="39"/>
        <end position="69"/>
    </location>
</feature>
<dbReference type="GO" id="GO:0051536">
    <property type="term" value="F:iron-sulfur cluster binding"/>
    <property type="evidence" value="ECO:0007669"/>
    <property type="project" value="UniProtKB-KW"/>
</dbReference>
<dbReference type="EMBL" id="LDZY01000009">
    <property type="protein sequence ID" value="KLU65158.1"/>
    <property type="molecule type" value="Genomic_DNA"/>
</dbReference>
<keyword evidence="2" id="KW-0408">Iron</keyword>
<evidence type="ECO:0000313" key="6">
    <source>
        <dbReference type="Proteomes" id="UP000036356"/>
    </source>
</evidence>
<feature type="domain" description="4Fe-4S ferredoxin-type" evidence="4">
    <location>
        <begin position="3"/>
        <end position="32"/>
    </location>
</feature>
<keyword evidence="6" id="KW-1185">Reference proteome</keyword>
<name>A0A0J1FQB0_9FIRM</name>
<dbReference type="EC" id="1.6.5.11" evidence="5"/>
<dbReference type="Proteomes" id="UP000036356">
    <property type="component" value="Unassembled WGS sequence"/>
</dbReference>
<evidence type="ECO:0000259" key="4">
    <source>
        <dbReference type="PROSITE" id="PS51379"/>
    </source>
</evidence>
<dbReference type="GO" id="GO:0016491">
    <property type="term" value="F:oxidoreductase activity"/>
    <property type="evidence" value="ECO:0007669"/>
    <property type="project" value="UniProtKB-KW"/>
</dbReference>
<gene>
    <name evidence="5" type="primary">ndhI_5</name>
    <name evidence="5" type="ORF">DEAC_c27100</name>
</gene>
<keyword evidence="1" id="KW-0479">Metal-binding</keyword>
<dbReference type="PATRIC" id="fig|476652.3.peg.2837"/>
<keyword evidence="5" id="KW-0560">Oxidoreductase</keyword>